<keyword evidence="3" id="KW-1185">Reference proteome</keyword>
<dbReference type="AlphaFoldDB" id="A0A9W9CJ39"/>
<reference evidence="2" key="1">
    <citation type="submission" date="2022-10" db="EMBL/GenBank/DDBJ databases">
        <title>Tapping the CABI collections for fungal endophytes: first genome assemblies for Collariella, Neodidymelliopsis, Ascochyta clinopodiicola, Didymella pomorum, Didymosphaeria variabile, Neocosmospora piperis and Neocucurbitaria cava.</title>
        <authorList>
            <person name="Hill R."/>
        </authorList>
    </citation>
    <scope>NUCLEOTIDE SEQUENCE</scope>
    <source>
        <strain evidence="2">IMI 356814</strain>
    </source>
</reference>
<sequence length="343" mass="38101">MDYDDAVPPAIRRSPRATLESQNRGGQRQYIYDGFDDDSDGDSDDTFPPPISRSRSASLDSEQTNQAPPLNINPLRAHPLNTQPPPTRIPKFSHPFREQLQHVSSPGPPPPIPERSRRRPRGLISYRDNKKLPLHLRRQTSLETINSVTTTTSVTPSEDYLDPPEAEAPSPDYFTLEDDPPVTPAPTSVSSKPSSTHSWSENSRHSSTPASTPLEFTSLENHSAPSIFRRMMPHKAEEPPRTPTRLIIEQTISLDQTSHRSSLSRPNATLKSERSLDSGLFDVQRSQSGSSSEWSASSFDISSLTEAEIKKCKKKGINPALYAEMRAARKGKWTSPIAGNTFL</sequence>
<organism evidence="2 3">
    <name type="scientific">Neocucurbitaria cava</name>
    <dbReference type="NCBI Taxonomy" id="798079"/>
    <lineage>
        <taxon>Eukaryota</taxon>
        <taxon>Fungi</taxon>
        <taxon>Dikarya</taxon>
        <taxon>Ascomycota</taxon>
        <taxon>Pezizomycotina</taxon>
        <taxon>Dothideomycetes</taxon>
        <taxon>Pleosporomycetidae</taxon>
        <taxon>Pleosporales</taxon>
        <taxon>Pleosporineae</taxon>
        <taxon>Cucurbitariaceae</taxon>
        <taxon>Neocucurbitaria</taxon>
    </lineage>
</organism>
<dbReference type="Proteomes" id="UP001140560">
    <property type="component" value="Unassembled WGS sequence"/>
</dbReference>
<feature type="compositionally biased region" description="Polar residues" evidence="1">
    <location>
        <begin position="53"/>
        <end position="68"/>
    </location>
</feature>
<feature type="compositionally biased region" description="Polar residues" evidence="1">
    <location>
        <begin position="252"/>
        <end position="270"/>
    </location>
</feature>
<feature type="compositionally biased region" description="Acidic residues" evidence="1">
    <location>
        <begin position="34"/>
        <end position="45"/>
    </location>
</feature>
<name>A0A9W9CJ39_9PLEO</name>
<protein>
    <submittedName>
        <fullName evidence="2">Uncharacterized protein</fullName>
    </submittedName>
</protein>
<evidence type="ECO:0000313" key="3">
    <source>
        <dbReference type="Proteomes" id="UP001140560"/>
    </source>
</evidence>
<dbReference type="EMBL" id="JAPEUY010000016">
    <property type="protein sequence ID" value="KAJ4365265.1"/>
    <property type="molecule type" value="Genomic_DNA"/>
</dbReference>
<comment type="caution">
    <text evidence="2">The sequence shown here is derived from an EMBL/GenBank/DDBJ whole genome shotgun (WGS) entry which is preliminary data.</text>
</comment>
<feature type="region of interest" description="Disordered" evidence="1">
    <location>
        <begin position="252"/>
        <end position="273"/>
    </location>
</feature>
<feature type="compositionally biased region" description="Polar residues" evidence="1">
    <location>
        <begin position="205"/>
        <end position="216"/>
    </location>
</feature>
<dbReference type="OrthoDB" id="5431248at2759"/>
<gene>
    <name evidence="2" type="ORF">N0V83_008884</name>
</gene>
<feature type="compositionally biased region" description="Low complexity" evidence="1">
    <location>
        <begin position="185"/>
        <end position="200"/>
    </location>
</feature>
<feature type="region of interest" description="Disordered" evidence="1">
    <location>
        <begin position="1"/>
        <end position="216"/>
    </location>
</feature>
<proteinExistence type="predicted"/>
<evidence type="ECO:0000256" key="1">
    <source>
        <dbReference type="SAM" id="MobiDB-lite"/>
    </source>
</evidence>
<accession>A0A9W9CJ39</accession>
<feature type="compositionally biased region" description="Low complexity" evidence="1">
    <location>
        <begin position="141"/>
        <end position="157"/>
    </location>
</feature>
<evidence type="ECO:0000313" key="2">
    <source>
        <dbReference type="EMBL" id="KAJ4365265.1"/>
    </source>
</evidence>